<protein>
    <submittedName>
        <fullName evidence="2">GNAT family N-acetyltransferase</fullName>
        <ecNumber evidence="2">2.3.1.-</ecNumber>
    </submittedName>
</protein>
<dbReference type="RefSeq" id="WP_387725913.1">
    <property type="nucleotide sequence ID" value="NZ_JBIAPI010000016.1"/>
</dbReference>
<dbReference type="EMBL" id="JBIAPI010000016">
    <property type="protein sequence ID" value="MFF3228816.1"/>
    <property type="molecule type" value="Genomic_DNA"/>
</dbReference>
<feature type="domain" description="N-acetyltransferase" evidence="1">
    <location>
        <begin position="8"/>
        <end position="176"/>
    </location>
</feature>
<dbReference type="Proteomes" id="UP001601948">
    <property type="component" value="Unassembled WGS sequence"/>
</dbReference>
<keyword evidence="3" id="KW-1185">Reference proteome</keyword>
<dbReference type="InterPro" id="IPR038764">
    <property type="entry name" value="GNAT_N_AcTrfase_prd"/>
</dbReference>
<dbReference type="SUPFAM" id="SSF55729">
    <property type="entry name" value="Acyl-CoA N-acyltransferases (Nat)"/>
    <property type="match status" value="1"/>
</dbReference>
<dbReference type="InterPro" id="IPR016181">
    <property type="entry name" value="Acyl_CoA_acyltransferase"/>
</dbReference>
<keyword evidence="2" id="KW-0808">Transferase</keyword>
<dbReference type="PANTHER" id="PTHR41700:SF1">
    <property type="entry name" value="N-ACETYLTRANSFERASE DOMAIN-CONTAINING PROTEIN"/>
    <property type="match status" value="1"/>
</dbReference>
<dbReference type="GO" id="GO:0016746">
    <property type="term" value="F:acyltransferase activity"/>
    <property type="evidence" value="ECO:0007669"/>
    <property type="project" value="UniProtKB-KW"/>
</dbReference>
<accession>A0ABW6R5L3</accession>
<dbReference type="InterPro" id="IPR000182">
    <property type="entry name" value="GNAT_dom"/>
</dbReference>
<evidence type="ECO:0000313" key="3">
    <source>
        <dbReference type="Proteomes" id="UP001601948"/>
    </source>
</evidence>
<organism evidence="2 3">
    <name type="scientific">Nocardia suismassiliense</name>
    <dbReference type="NCBI Taxonomy" id="2077092"/>
    <lineage>
        <taxon>Bacteria</taxon>
        <taxon>Bacillati</taxon>
        <taxon>Actinomycetota</taxon>
        <taxon>Actinomycetes</taxon>
        <taxon>Mycobacteriales</taxon>
        <taxon>Nocardiaceae</taxon>
        <taxon>Nocardia</taxon>
    </lineage>
</organism>
<dbReference type="CDD" id="cd04301">
    <property type="entry name" value="NAT_SF"/>
    <property type="match status" value="1"/>
</dbReference>
<gene>
    <name evidence="2" type="ORF">ACFYV7_38890</name>
</gene>
<dbReference type="PROSITE" id="PS51186">
    <property type="entry name" value="GNAT"/>
    <property type="match status" value="1"/>
</dbReference>
<reference evidence="2 3" key="1">
    <citation type="submission" date="2024-10" db="EMBL/GenBank/DDBJ databases">
        <title>The Natural Products Discovery Center: Release of the First 8490 Sequenced Strains for Exploring Actinobacteria Biosynthetic Diversity.</title>
        <authorList>
            <person name="Kalkreuter E."/>
            <person name="Kautsar S.A."/>
            <person name="Yang D."/>
            <person name="Bader C.D."/>
            <person name="Teijaro C.N."/>
            <person name="Fluegel L."/>
            <person name="Davis C.M."/>
            <person name="Simpson J.R."/>
            <person name="Lauterbach L."/>
            <person name="Steele A.D."/>
            <person name="Gui C."/>
            <person name="Meng S."/>
            <person name="Li G."/>
            <person name="Viehrig K."/>
            <person name="Ye F."/>
            <person name="Su P."/>
            <person name="Kiefer A.F."/>
            <person name="Nichols A."/>
            <person name="Cepeda A.J."/>
            <person name="Yan W."/>
            <person name="Fan B."/>
            <person name="Jiang Y."/>
            <person name="Adhikari A."/>
            <person name="Zheng C.-J."/>
            <person name="Schuster L."/>
            <person name="Cowan T.M."/>
            <person name="Smanski M.J."/>
            <person name="Chevrette M.G."/>
            <person name="De Carvalho L.P.S."/>
            <person name="Shen B."/>
        </authorList>
    </citation>
    <scope>NUCLEOTIDE SEQUENCE [LARGE SCALE GENOMIC DNA]</scope>
    <source>
        <strain evidence="2 3">NPDC003040</strain>
    </source>
</reference>
<dbReference type="PANTHER" id="PTHR41700">
    <property type="entry name" value="GCN5-RELATED N-ACETYLTRANSFERASE"/>
    <property type="match status" value="1"/>
</dbReference>
<dbReference type="Gene3D" id="3.40.630.30">
    <property type="match status" value="1"/>
</dbReference>
<keyword evidence="2" id="KW-0012">Acyltransferase</keyword>
<name>A0ABW6R5L3_9NOCA</name>
<evidence type="ECO:0000313" key="2">
    <source>
        <dbReference type="EMBL" id="MFF3228816.1"/>
    </source>
</evidence>
<dbReference type="EC" id="2.3.1.-" evidence="2"/>
<proteinExistence type="predicted"/>
<comment type="caution">
    <text evidence="2">The sequence shown here is derived from an EMBL/GenBank/DDBJ whole genome shotgun (WGS) entry which is preliminary data.</text>
</comment>
<evidence type="ECO:0000259" key="1">
    <source>
        <dbReference type="PROSITE" id="PS51186"/>
    </source>
</evidence>
<sequence length="273" mass="29734">MTAVTEIVVVDELTRPEDLSDPIALYRDVFNLRPEDPAPSRRLLTALARNGGTVLAGRKAGELVGFSYGFLGADLAGEVWSSSIYHYMELLVVRAGHRGTGIGRALMYHLRAVILARGLCEIRWAYDPLRTDNAYFYLDVLGARGFDFAPNLYGIENTGRDRGRPTDRIIARWDLTAPAKLCPRPPAGLGVGVPEADPSADTETVLLAVPADIHDSAMLRQRICAALSDLIASGYQAVSCRRAEDGLAVYRFVADTVLRAPYPHNAPHRSSSG</sequence>
<dbReference type="Pfam" id="PF00583">
    <property type="entry name" value="Acetyltransf_1"/>
    <property type="match status" value="1"/>
</dbReference>